<protein>
    <submittedName>
        <fullName evidence="2">Uncharacterized protein</fullName>
    </submittedName>
</protein>
<keyword evidence="3" id="KW-1185">Reference proteome</keyword>
<comment type="caution">
    <text evidence="2">The sequence shown here is derived from an EMBL/GenBank/DDBJ whole genome shotgun (WGS) entry which is preliminary data.</text>
</comment>
<reference evidence="3" key="1">
    <citation type="journal article" date="2019" name="Int. J. Syst. Evol. Microbiol.">
        <title>The Global Catalogue of Microorganisms (GCM) 10K type strain sequencing project: providing services to taxonomists for standard genome sequencing and annotation.</title>
        <authorList>
            <consortium name="The Broad Institute Genomics Platform"/>
            <consortium name="The Broad Institute Genome Sequencing Center for Infectious Disease"/>
            <person name="Wu L."/>
            <person name="Ma J."/>
        </authorList>
    </citation>
    <scope>NUCLEOTIDE SEQUENCE [LARGE SCALE GENOMIC DNA]</scope>
    <source>
        <strain evidence="3">CGMCC 1.13587</strain>
    </source>
</reference>
<feature type="region of interest" description="Disordered" evidence="1">
    <location>
        <begin position="1"/>
        <end position="21"/>
    </location>
</feature>
<organism evidence="2 3">
    <name type="scientific">Rhodanobacter terrae</name>
    <dbReference type="NCBI Taxonomy" id="418647"/>
    <lineage>
        <taxon>Bacteria</taxon>
        <taxon>Pseudomonadati</taxon>
        <taxon>Pseudomonadota</taxon>
        <taxon>Gammaproteobacteria</taxon>
        <taxon>Lysobacterales</taxon>
        <taxon>Rhodanobacteraceae</taxon>
        <taxon>Rhodanobacter</taxon>
    </lineage>
</organism>
<dbReference type="RefSeq" id="WP_377328280.1">
    <property type="nucleotide sequence ID" value="NZ_JBHSNG010000017.1"/>
</dbReference>
<dbReference type="EMBL" id="JBHSNG010000017">
    <property type="protein sequence ID" value="MFC5582314.1"/>
    <property type="molecule type" value="Genomic_DNA"/>
</dbReference>
<proteinExistence type="predicted"/>
<evidence type="ECO:0000313" key="3">
    <source>
        <dbReference type="Proteomes" id="UP001596111"/>
    </source>
</evidence>
<name>A0ABW0T181_9GAMM</name>
<evidence type="ECO:0000256" key="1">
    <source>
        <dbReference type="SAM" id="MobiDB-lite"/>
    </source>
</evidence>
<gene>
    <name evidence="2" type="ORF">ACFPPB_14430</name>
</gene>
<evidence type="ECO:0000313" key="2">
    <source>
        <dbReference type="EMBL" id="MFC5582314.1"/>
    </source>
</evidence>
<dbReference type="Proteomes" id="UP001596111">
    <property type="component" value="Unassembled WGS sequence"/>
</dbReference>
<sequence length="144" mass="16232">METSSSADGCVETPSWPSRPKGEEVSFYSFEADGFAAAQLQRWTLAMRNEKSIAVAFAWYDEAQWKLLTEVVPDRGELDATFQDWERAAHDAVRMIEAEGLVVERIPVNVGALCAWCDERKLPVNGAARAEYVVTLLRQRRTHV</sequence>
<accession>A0ABW0T181</accession>